<keyword evidence="3" id="KW-1185">Reference proteome</keyword>
<feature type="compositionally biased region" description="Pro residues" evidence="1">
    <location>
        <begin position="130"/>
        <end position="145"/>
    </location>
</feature>
<dbReference type="EMBL" id="NMUH01002294">
    <property type="protein sequence ID" value="MQL99088.1"/>
    <property type="molecule type" value="Genomic_DNA"/>
</dbReference>
<reference evidence="2" key="1">
    <citation type="submission" date="2017-07" db="EMBL/GenBank/DDBJ databases">
        <title>Taro Niue Genome Assembly and Annotation.</title>
        <authorList>
            <person name="Atibalentja N."/>
            <person name="Keating K."/>
            <person name="Fields C.J."/>
        </authorList>
    </citation>
    <scope>NUCLEOTIDE SEQUENCE</scope>
    <source>
        <strain evidence="2">Niue_2</strain>
        <tissue evidence="2">Leaf</tissue>
    </source>
</reference>
<evidence type="ECO:0000313" key="2">
    <source>
        <dbReference type="EMBL" id="MQL99088.1"/>
    </source>
</evidence>
<dbReference type="AlphaFoldDB" id="A0A843VQZ9"/>
<sequence>MRARLCITAGYYSPSSAMSSSSRTSPARGLRPRGRGFCEGPRLPDQWGRRGVLTRGGACWRTVNADNYGNHGAYGGNAGDPRTVMGPPPDPGYRFRSPYPGPHPLPPPSYGRSLTQGSWCPPSLALCPQRPPVYGPPPPRNPLQAPPRELRPPPPRQRRLADYRRSWVSSSLPLPPPECERFRVMRTGNAVDGCAIFWRTDR</sequence>
<protein>
    <submittedName>
        <fullName evidence="2">Uncharacterized protein</fullName>
    </submittedName>
</protein>
<feature type="region of interest" description="Disordered" evidence="1">
    <location>
        <begin position="72"/>
        <end position="116"/>
    </location>
</feature>
<feature type="region of interest" description="Disordered" evidence="1">
    <location>
        <begin position="130"/>
        <end position="172"/>
    </location>
</feature>
<feature type="compositionally biased region" description="Low complexity" evidence="1">
    <location>
        <begin position="14"/>
        <end position="28"/>
    </location>
</feature>
<dbReference type="OrthoDB" id="428734at2759"/>
<name>A0A843VQZ9_COLES</name>
<comment type="caution">
    <text evidence="2">The sequence shown here is derived from an EMBL/GenBank/DDBJ whole genome shotgun (WGS) entry which is preliminary data.</text>
</comment>
<evidence type="ECO:0000313" key="3">
    <source>
        <dbReference type="Proteomes" id="UP000652761"/>
    </source>
</evidence>
<evidence type="ECO:0000256" key="1">
    <source>
        <dbReference type="SAM" id="MobiDB-lite"/>
    </source>
</evidence>
<feature type="compositionally biased region" description="Pro residues" evidence="1">
    <location>
        <begin position="99"/>
        <end position="109"/>
    </location>
</feature>
<gene>
    <name evidence="2" type="ORF">Taro_031802</name>
</gene>
<organism evidence="2 3">
    <name type="scientific">Colocasia esculenta</name>
    <name type="common">Wild taro</name>
    <name type="synonym">Arum esculentum</name>
    <dbReference type="NCBI Taxonomy" id="4460"/>
    <lineage>
        <taxon>Eukaryota</taxon>
        <taxon>Viridiplantae</taxon>
        <taxon>Streptophyta</taxon>
        <taxon>Embryophyta</taxon>
        <taxon>Tracheophyta</taxon>
        <taxon>Spermatophyta</taxon>
        <taxon>Magnoliopsida</taxon>
        <taxon>Liliopsida</taxon>
        <taxon>Araceae</taxon>
        <taxon>Aroideae</taxon>
        <taxon>Colocasieae</taxon>
        <taxon>Colocasia</taxon>
    </lineage>
</organism>
<proteinExistence type="predicted"/>
<accession>A0A843VQZ9</accession>
<dbReference type="Proteomes" id="UP000652761">
    <property type="component" value="Unassembled WGS sequence"/>
</dbReference>
<feature type="region of interest" description="Disordered" evidence="1">
    <location>
        <begin position="14"/>
        <end position="37"/>
    </location>
</feature>